<feature type="compositionally biased region" description="Polar residues" evidence="1">
    <location>
        <begin position="825"/>
        <end position="835"/>
    </location>
</feature>
<sequence>MAFGSDAGKLPKARPRDGLQLRPLNVEKGSKRVCCYPSSTVMKAAPNAQLDLQALLTLPPSTVRMFTAAMIRTAVYRHLEEQLGIIAAFLILREFHVLILLKMALSQRRNLLFVACSHQIYVWEPSGSFQTLGNKPEMIITPVMKMPHASGYIAPASPHAINNLLVDDLGRDEVLLLVTDSGNVCGYRVEAIFSALKRATEGNEERPLDGSQVDPFFVEFVQASAWGLAIHKFARLIAVSANTGLITVFAFALVNPTSESSSSSYHPDEDDDMIDYGQTWLEVRTKDQFNQLRHLMPARHRARNVKLTYTGHYANIPCVDFLNCDLDPNGNWMVSTDIDNRLLVWRVWDSLGPFNVNHFNDVSFKFFPETLRSDERGWSVIALDPRTFHRVKSTEEACGGPPIRRAKNGRTVYDLTRANSRIPNASQIYNFFPPAVKIESEEPVLPDIFGADCCISRRNGASQAAFADGTSAALRRYPSDGASAEFLDANGLSTATGNIRPSDFADTFSHRAVNGSVYGDNLSRDGSDVDVGAHNAAGNGHFQSLNRTVQRVDALHIGPGPLTTPEFLQFALLEALGGEAPGTEFYEDEIDYYLAGGTYSSDHELDNADNSSSSYNSDTSAVGSIPYPLLDGELVYSQLYPRRHCHVDSMFDTNSAGSRFPILHFSQTDIRLIPHPFANYATAVCGDPLRQPFTHPVVSIRACDRFNMVKYVPEHGIVIAASQKGRAAVIALTESETTGISFRVDWIVPLESQEKYGDRPLIPILGMCVSPIQGFEIPPDVPYIPHDVKPDDLAFQFKYLSHDEHNSPLSSSVMLQQNSFNEEINNSEVDPSETTAADDDSPQPPPLSLPECHARASSAYQPEESWRGWNPSRHYRLMLMYADHTIMSYEFWYKWNTTDSGPNGQNLDEEDDILLV</sequence>
<dbReference type="VEuPathDB" id="FungiDB:An15g01440"/>
<protein>
    <submittedName>
        <fullName evidence="2">Unnamed protein product</fullName>
    </submittedName>
</protein>
<dbReference type="Pfam" id="PF08728">
    <property type="entry name" value="CRT10"/>
    <property type="match status" value="1"/>
</dbReference>
<dbReference type="AlphaFoldDB" id="A0A124BX16"/>
<evidence type="ECO:0000256" key="1">
    <source>
        <dbReference type="SAM" id="MobiDB-lite"/>
    </source>
</evidence>
<dbReference type="VEuPathDB" id="FungiDB:ASPNIDRAFT2_1173130"/>
<evidence type="ECO:0000313" key="2">
    <source>
        <dbReference type="EMBL" id="GAQ40971.1"/>
    </source>
</evidence>
<feature type="region of interest" description="Disordered" evidence="1">
    <location>
        <begin position="825"/>
        <end position="855"/>
    </location>
</feature>
<evidence type="ECO:0000313" key="3">
    <source>
        <dbReference type="Proteomes" id="UP000068243"/>
    </source>
</evidence>
<dbReference type="VEuPathDB" id="FungiDB:M747DRAFT_339525"/>
<comment type="caution">
    <text evidence="2">The sequence shown here is derived from an EMBL/GenBank/DDBJ whole genome shotgun (WGS) entry which is preliminary data.</text>
</comment>
<dbReference type="OrthoDB" id="5591786at2759"/>
<accession>A0A124BX16</accession>
<dbReference type="OMA" id="DVPYIPR"/>
<reference evidence="3" key="1">
    <citation type="journal article" date="2016" name="Genome Announc.">
        <title>Draft genome sequence of Aspergillus niger strain An76.</title>
        <authorList>
            <person name="Gong W."/>
            <person name="Cheng Z."/>
            <person name="Zhang H."/>
            <person name="Liu L."/>
            <person name="Gao P."/>
            <person name="Wang L."/>
        </authorList>
    </citation>
    <scope>NUCLEOTIDE SEQUENCE [LARGE SCALE GENOMIC DNA]</scope>
    <source>
        <strain evidence="3">An76</strain>
    </source>
</reference>
<dbReference type="Proteomes" id="UP000068243">
    <property type="component" value="Unassembled WGS sequence"/>
</dbReference>
<proteinExistence type="predicted"/>
<organism evidence="2 3">
    <name type="scientific">Aspergillus niger</name>
    <dbReference type="NCBI Taxonomy" id="5061"/>
    <lineage>
        <taxon>Eukaryota</taxon>
        <taxon>Fungi</taxon>
        <taxon>Dikarya</taxon>
        <taxon>Ascomycota</taxon>
        <taxon>Pezizomycotina</taxon>
        <taxon>Eurotiomycetes</taxon>
        <taxon>Eurotiomycetidae</taxon>
        <taxon>Eurotiales</taxon>
        <taxon>Aspergillaceae</taxon>
        <taxon>Aspergillus</taxon>
        <taxon>Aspergillus subgen. Circumdati</taxon>
    </lineage>
</organism>
<name>A0A124BX16_ASPNG</name>
<dbReference type="VEuPathDB" id="FungiDB:ATCC64974_31540"/>
<dbReference type="InterPro" id="IPR014839">
    <property type="entry name" value="Crt10"/>
</dbReference>
<dbReference type="EMBL" id="BCMY01000005">
    <property type="protein sequence ID" value="GAQ40971.1"/>
    <property type="molecule type" value="Genomic_DNA"/>
</dbReference>
<gene>
    <name evidence="2" type="ORF">ABL_03915</name>
</gene>
<dbReference type="SUPFAM" id="SSF101898">
    <property type="entry name" value="NHL repeat"/>
    <property type="match status" value="1"/>
</dbReference>